<dbReference type="InterPro" id="IPR051550">
    <property type="entry name" value="SCF-Subunits/Alg-Epimerases"/>
</dbReference>
<dbReference type="Pfam" id="PF01095">
    <property type="entry name" value="Pectinesterase"/>
    <property type="match status" value="1"/>
</dbReference>
<organism evidence="6 7">
    <name type="scientific">Nitrospira japonica</name>
    <dbReference type="NCBI Taxonomy" id="1325564"/>
    <lineage>
        <taxon>Bacteria</taxon>
        <taxon>Pseudomonadati</taxon>
        <taxon>Nitrospirota</taxon>
        <taxon>Nitrospiria</taxon>
        <taxon>Nitrospirales</taxon>
        <taxon>Nitrospiraceae</taxon>
        <taxon>Nitrospira</taxon>
    </lineage>
</organism>
<dbReference type="InterPro" id="IPR012334">
    <property type="entry name" value="Pectin_lyas_fold"/>
</dbReference>
<dbReference type="InterPro" id="IPR039448">
    <property type="entry name" value="Beta_helix"/>
</dbReference>
<proteinExistence type="predicted"/>
<accession>A0A1W1I5K2</accession>
<dbReference type="InterPro" id="IPR006626">
    <property type="entry name" value="PbH1"/>
</dbReference>
<dbReference type="Gene3D" id="2.160.20.10">
    <property type="entry name" value="Single-stranded right-handed beta-helix, Pectin lyase-like"/>
    <property type="match status" value="1"/>
</dbReference>
<protein>
    <recommendedName>
        <fullName evidence="8">Right handed beta helix domain-containing protein</fullName>
    </recommendedName>
</protein>
<evidence type="ECO:0000259" key="4">
    <source>
        <dbReference type="Pfam" id="PF01095"/>
    </source>
</evidence>
<keyword evidence="3" id="KW-0063">Aspartyl esterase</keyword>
<dbReference type="KEGG" id="nja:NSJP_2126"/>
<dbReference type="SMART" id="SM00710">
    <property type="entry name" value="PbH1"/>
    <property type="match status" value="5"/>
</dbReference>
<feature type="domain" description="Pectinesterase catalytic" evidence="4">
    <location>
        <begin position="41"/>
        <end position="104"/>
    </location>
</feature>
<dbReference type="GO" id="GO:0042545">
    <property type="term" value="P:cell wall modification"/>
    <property type="evidence" value="ECO:0007669"/>
    <property type="project" value="InterPro"/>
</dbReference>
<dbReference type="GO" id="GO:0030599">
    <property type="term" value="F:pectinesterase activity"/>
    <property type="evidence" value="ECO:0007669"/>
    <property type="project" value="InterPro"/>
</dbReference>
<keyword evidence="1" id="KW-0677">Repeat</keyword>
<sequence length="348" mass="37126">MGAPVRPYPMRIIAFMIVFLAVAGVSSAERSPDTGQGIRTIVVALDGSGDFTSIQEAVDSAKKGDTVFLKPGAYRQDVTVHSKERVKLVGAGRDQVVLLGREDIVGVLHVGKWPYGATDVEISDMTINEHGGHAVGLFNGRGVTLKRLTVNGMLFSQQVQDARIEDCTIGGSETTGVQFADTQAVLVANFIHDNDHGVNVAGKSDVRIERNVITRSLFEAVVVNDKAKAVVISNTLVKNGGGAAFLGQSQSEATGNVVGLNRIGFLIAPSSRVHASYNSLYNAEHDYMQAGNPNHPAPELKAQSDIMGDPYFVDPGRDDFRLRGDTPLLRVGTFPFLGALPPASKSSQ</sequence>
<dbReference type="Proteomes" id="UP000192042">
    <property type="component" value="Chromosome I"/>
</dbReference>
<dbReference type="Pfam" id="PF13229">
    <property type="entry name" value="Beta_helix"/>
    <property type="match status" value="1"/>
</dbReference>
<dbReference type="PANTHER" id="PTHR22990">
    <property type="entry name" value="F-BOX ONLY PROTEIN"/>
    <property type="match status" value="1"/>
</dbReference>
<evidence type="ECO:0000256" key="3">
    <source>
        <dbReference type="ARBA" id="ARBA00023085"/>
    </source>
</evidence>
<reference evidence="6 7" key="1">
    <citation type="submission" date="2017-03" db="EMBL/GenBank/DDBJ databases">
        <authorList>
            <person name="Afonso C.L."/>
            <person name="Miller P.J."/>
            <person name="Scott M.A."/>
            <person name="Spackman E."/>
            <person name="Goraichik I."/>
            <person name="Dimitrov K.M."/>
            <person name="Suarez D.L."/>
            <person name="Swayne D.E."/>
        </authorList>
    </citation>
    <scope>NUCLEOTIDE SEQUENCE [LARGE SCALE GENOMIC DNA]</scope>
    <source>
        <strain evidence="6">Genome sequencing of Nitrospira japonica strain NJ11</strain>
    </source>
</reference>
<evidence type="ECO:0000256" key="1">
    <source>
        <dbReference type="ARBA" id="ARBA00022737"/>
    </source>
</evidence>
<dbReference type="AlphaFoldDB" id="A0A1W1I5K2"/>
<dbReference type="STRING" id="1325564.NSJP_2126"/>
<name>A0A1W1I5K2_9BACT</name>
<evidence type="ECO:0008006" key="8">
    <source>
        <dbReference type="Google" id="ProtNLM"/>
    </source>
</evidence>
<feature type="domain" description="Right handed beta helix" evidence="5">
    <location>
        <begin position="116"/>
        <end position="257"/>
    </location>
</feature>
<dbReference type="EMBL" id="LT828648">
    <property type="protein sequence ID" value="SLM48298.1"/>
    <property type="molecule type" value="Genomic_DNA"/>
</dbReference>
<evidence type="ECO:0000313" key="7">
    <source>
        <dbReference type="Proteomes" id="UP000192042"/>
    </source>
</evidence>
<gene>
    <name evidence="6" type="ORF">NSJP_2126</name>
</gene>
<dbReference type="OrthoDB" id="339817at2"/>
<keyword evidence="2" id="KW-0378">Hydrolase</keyword>
<keyword evidence="7" id="KW-1185">Reference proteome</keyword>
<evidence type="ECO:0000256" key="2">
    <source>
        <dbReference type="ARBA" id="ARBA00022801"/>
    </source>
</evidence>
<dbReference type="PANTHER" id="PTHR22990:SF15">
    <property type="entry name" value="F-BOX ONLY PROTEIN 10"/>
    <property type="match status" value="1"/>
</dbReference>
<dbReference type="InterPro" id="IPR011050">
    <property type="entry name" value="Pectin_lyase_fold/virulence"/>
</dbReference>
<evidence type="ECO:0000259" key="5">
    <source>
        <dbReference type="Pfam" id="PF13229"/>
    </source>
</evidence>
<dbReference type="SUPFAM" id="SSF51126">
    <property type="entry name" value="Pectin lyase-like"/>
    <property type="match status" value="1"/>
</dbReference>
<dbReference type="InterPro" id="IPR000070">
    <property type="entry name" value="Pectinesterase_cat"/>
</dbReference>
<evidence type="ECO:0000313" key="6">
    <source>
        <dbReference type="EMBL" id="SLM48298.1"/>
    </source>
</evidence>